<dbReference type="GO" id="GO:0005886">
    <property type="term" value="C:plasma membrane"/>
    <property type="evidence" value="ECO:0007669"/>
    <property type="project" value="UniProtKB-SubCell"/>
</dbReference>
<keyword evidence="5" id="KW-1185">Reference proteome</keyword>
<dbReference type="SUPFAM" id="SSF51735">
    <property type="entry name" value="NAD(P)-binding Rossmann-fold domains"/>
    <property type="match status" value="1"/>
</dbReference>
<protein>
    <submittedName>
        <fullName evidence="4">Voltage-gated potassium channel</fullName>
    </submittedName>
</protein>
<name>A0A1H0WYS5_9BACI</name>
<evidence type="ECO:0000313" key="5">
    <source>
        <dbReference type="Proteomes" id="UP000199159"/>
    </source>
</evidence>
<dbReference type="InterPro" id="IPR013099">
    <property type="entry name" value="K_chnl_dom"/>
</dbReference>
<evidence type="ECO:0000256" key="2">
    <source>
        <dbReference type="SAM" id="Phobius"/>
    </source>
</evidence>
<dbReference type="PANTHER" id="PTHR43833">
    <property type="entry name" value="POTASSIUM CHANNEL PROTEIN 2-RELATED-RELATED"/>
    <property type="match status" value="1"/>
</dbReference>
<keyword evidence="4" id="KW-0406">Ion transport</keyword>
<dbReference type="AlphaFoldDB" id="A0A1H0WYS5"/>
<dbReference type="Gene3D" id="3.30.70.1450">
    <property type="entry name" value="Regulator of K+ conductance, C-terminal domain"/>
    <property type="match status" value="1"/>
</dbReference>
<gene>
    <name evidence="4" type="ORF">SAMN05216565_11936</name>
</gene>
<comment type="subcellular location">
    <subcellularLocation>
        <location evidence="1">Cell membrane</location>
        <topology evidence="1">Multi-pass membrane protein</topology>
    </subcellularLocation>
</comment>
<dbReference type="GO" id="GO:0034220">
    <property type="term" value="P:monoatomic ion transmembrane transport"/>
    <property type="evidence" value="ECO:0007669"/>
    <property type="project" value="UniProtKB-KW"/>
</dbReference>
<organism evidence="4 5">
    <name type="scientific">Litchfieldia salsa</name>
    <dbReference type="NCBI Taxonomy" id="930152"/>
    <lineage>
        <taxon>Bacteria</taxon>
        <taxon>Bacillati</taxon>
        <taxon>Bacillota</taxon>
        <taxon>Bacilli</taxon>
        <taxon>Bacillales</taxon>
        <taxon>Bacillaceae</taxon>
        <taxon>Litchfieldia</taxon>
    </lineage>
</organism>
<dbReference type="InterPro" id="IPR003148">
    <property type="entry name" value="RCK_N"/>
</dbReference>
<sequence>MKTTSLIANFLRWPIILRILMIIILVTFLFGSMIHLIEPYNFPTIFDGIWWAIVTTSTVGFGDFVPTSITGRAVAILLILVGTGFVTIYFVTLSTAAVTNQNAYIEGKISYHGNQHIIIIGWNERVKETISQIKEIDPQMDIILIDETLETNPFPSNHFHFIRGKPFNDEVLIKAKAEEASTILITSDQSKDEVQADMSAVLTLLAVKGINPHIYSIIEILTFNQVKNAERAGADEIIQTNKLTSSVMINSLVSHGMSNALSQMLDQLRGSKLTYLEITFDLVGKTFGECSRLLLQEKKLLIGIKRGGQTMVNPDFNIEIEKQDKLLVIKD</sequence>
<feature type="domain" description="RCK N-terminal" evidence="3">
    <location>
        <begin position="114"/>
        <end position="238"/>
    </location>
</feature>
<dbReference type="SUPFAM" id="SSF116726">
    <property type="entry name" value="TrkA C-terminal domain-like"/>
    <property type="match status" value="1"/>
</dbReference>
<keyword evidence="4" id="KW-0407">Ion channel</keyword>
<dbReference type="InterPro" id="IPR036291">
    <property type="entry name" value="NAD(P)-bd_dom_sf"/>
</dbReference>
<dbReference type="InterPro" id="IPR050721">
    <property type="entry name" value="Trk_Ktr_HKT_K-transport"/>
</dbReference>
<proteinExistence type="predicted"/>
<dbReference type="SUPFAM" id="SSF81324">
    <property type="entry name" value="Voltage-gated potassium channels"/>
    <property type="match status" value="1"/>
</dbReference>
<feature type="transmembrane region" description="Helical" evidence="2">
    <location>
        <begin position="15"/>
        <end position="37"/>
    </location>
</feature>
<keyword evidence="2" id="KW-0472">Membrane</keyword>
<keyword evidence="4" id="KW-0813">Transport</keyword>
<dbReference type="GO" id="GO:0006813">
    <property type="term" value="P:potassium ion transport"/>
    <property type="evidence" value="ECO:0007669"/>
    <property type="project" value="InterPro"/>
</dbReference>
<dbReference type="Gene3D" id="1.10.287.70">
    <property type="match status" value="1"/>
</dbReference>
<dbReference type="PROSITE" id="PS51201">
    <property type="entry name" value="RCK_N"/>
    <property type="match status" value="1"/>
</dbReference>
<dbReference type="OrthoDB" id="9785285at2"/>
<feature type="transmembrane region" description="Helical" evidence="2">
    <location>
        <begin position="73"/>
        <end position="92"/>
    </location>
</feature>
<evidence type="ECO:0000313" key="4">
    <source>
        <dbReference type="EMBL" id="SDP95739.1"/>
    </source>
</evidence>
<dbReference type="PANTHER" id="PTHR43833:SF9">
    <property type="entry name" value="POTASSIUM CHANNEL PROTEIN YUGO-RELATED"/>
    <property type="match status" value="1"/>
</dbReference>
<reference evidence="5" key="1">
    <citation type="submission" date="2016-10" db="EMBL/GenBank/DDBJ databases">
        <authorList>
            <person name="Varghese N."/>
            <person name="Submissions S."/>
        </authorList>
    </citation>
    <scope>NUCLEOTIDE SEQUENCE [LARGE SCALE GENOMIC DNA]</scope>
    <source>
        <strain evidence="5">IBRC-M10078</strain>
    </source>
</reference>
<keyword evidence="2" id="KW-0812">Transmembrane</keyword>
<dbReference type="Pfam" id="PF07885">
    <property type="entry name" value="Ion_trans_2"/>
    <property type="match status" value="1"/>
</dbReference>
<feature type="transmembrane region" description="Helical" evidence="2">
    <location>
        <begin position="49"/>
        <end position="66"/>
    </location>
</feature>
<dbReference type="EMBL" id="FNJU01000019">
    <property type="protein sequence ID" value="SDP95739.1"/>
    <property type="molecule type" value="Genomic_DNA"/>
</dbReference>
<dbReference type="Pfam" id="PF02254">
    <property type="entry name" value="TrkA_N"/>
    <property type="match status" value="1"/>
</dbReference>
<dbReference type="InterPro" id="IPR036721">
    <property type="entry name" value="RCK_C_sf"/>
</dbReference>
<evidence type="ECO:0000259" key="3">
    <source>
        <dbReference type="PROSITE" id="PS51201"/>
    </source>
</evidence>
<dbReference type="Proteomes" id="UP000199159">
    <property type="component" value="Unassembled WGS sequence"/>
</dbReference>
<dbReference type="STRING" id="930152.SAMN05216565_11936"/>
<dbReference type="Gene3D" id="3.40.50.720">
    <property type="entry name" value="NAD(P)-binding Rossmann-like Domain"/>
    <property type="match status" value="1"/>
</dbReference>
<dbReference type="RefSeq" id="WP_090859442.1">
    <property type="nucleotide sequence ID" value="NZ_FNJU01000019.1"/>
</dbReference>
<evidence type="ECO:0000256" key="1">
    <source>
        <dbReference type="ARBA" id="ARBA00004651"/>
    </source>
</evidence>
<accession>A0A1H0WYS5</accession>
<keyword evidence="2" id="KW-1133">Transmembrane helix</keyword>